<evidence type="ECO:0000313" key="2">
    <source>
        <dbReference type="EMBL" id="GBN68904.1"/>
    </source>
</evidence>
<keyword evidence="3" id="KW-1185">Reference proteome</keyword>
<reference evidence="2 3" key="1">
    <citation type="journal article" date="2019" name="Sci. Rep.">
        <title>Orb-weaving spider Araneus ventricosus genome elucidates the spidroin gene catalogue.</title>
        <authorList>
            <person name="Kono N."/>
            <person name="Nakamura H."/>
            <person name="Ohtoshi R."/>
            <person name="Moran D.A.P."/>
            <person name="Shinohara A."/>
            <person name="Yoshida Y."/>
            <person name="Fujiwara M."/>
            <person name="Mori M."/>
            <person name="Tomita M."/>
            <person name="Arakawa K."/>
        </authorList>
    </citation>
    <scope>NUCLEOTIDE SEQUENCE [LARGE SCALE GENOMIC DNA]</scope>
</reference>
<organism evidence="2 3">
    <name type="scientific">Araneus ventricosus</name>
    <name type="common">Orbweaver spider</name>
    <name type="synonym">Epeira ventricosa</name>
    <dbReference type="NCBI Taxonomy" id="182803"/>
    <lineage>
        <taxon>Eukaryota</taxon>
        <taxon>Metazoa</taxon>
        <taxon>Ecdysozoa</taxon>
        <taxon>Arthropoda</taxon>
        <taxon>Chelicerata</taxon>
        <taxon>Arachnida</taxon>
        <taxon>Araneae</taxon>
        <taxon>Araneomorphae</taxon>
        <taxon>Entelegynae</taxon>
        <taxon>Araneoidea</taxon>
        <taxon>Araneidae</taxon>
        <taxon>Araneus</taxon>
    </lineage>
</organism>
<comment type="caution">
    <text evidence="2">The sequence shown here is derived from an EMBL/GenBank/DDBJ whole genome shotgun (WGS) entry which is preliminary data.</text>
</comment>
<gene>
    <name evidence="2" type="ORF">AVEN_150407_1</name>
</gene>
<dbReference type="EMBL" id="BGPR01015354">
    <property type="protein sequence ID" value="GBN68904.1"/>
    <property type="molecule type" value="Genomic_DNA"/>
</dbReference>
<dbReference type="AlphaFoldDB" id="A0A4Y2QZN5"/>
<proteinExistence type="predicted"/>
<accession>A0A4Y2QZN5</accession>
<dbReference type="OrthoDB" id="10060618at2759"/>
<name>A0A4Y2QZN5_ARAVE</name>
<sequence length="131" mass="15516">MKVEKRYFRGSSRQTLFHIPYARYTKYFNDGDSKAFDAITEENIYGVEFQVEKLECIDHVMKHIGSRLRRLKDKMQVQLLSDGKRLSGKKPICYHAMCQAIWAIFMHKFSTDEHTKLRFCPIGEDSWCGFH</sequence>
<dbReference type="Proteomes" id="UP000499080">
    <property type="component" value="Unassembled WGS sequence"/>
</dbReference>
<dbReference type="Pfam" id="PF20700">
    <property type="entry name" value="Mutator"/>
    <property type="match status" value="1"/>
</dbReference>
<dbReference type="InterPro" id="IPR049012">
    <property type="entry name" value="Mutator_transp_dom"/>
</dbReference>
<protein>
    <recommendedName>
        <fullName evidence="1">Mutator-like transposase domain-containing protein</fullName>
    </recommendedName>
</protein>
<feature type="domain" description="Mutator-like transposase" evidence="1">
    <location>
        <begin position="23"/>
        <end position="83"/>
    </location>
</feature>
<evidence type="ECO:0000313" key="3">
    <source>
        <dbReference type="Proteomes" id="UP000499080"/>
    </source>
</evidence>
<evidence type="ECO:0000259" key="1">
    <source>
        <dbReference type="Pfam" id="PF20700"/>
    </source>
</evidence>